<accession>A0A975GH91</accession>
<keyword evidence="4" id="KW-1185">Reference proteome</keyword>
<proteinExistence type="predicted"/>
<dbReference type="GO" id="GO:0008276">
    <property type="term" value="F:protein methyltransferase activity"/>
    <property type="evidence" value="ECO:0007669"/>
    <property type="project" value="TreeGrafter"/>
</dbReference>
<dbReference type="Gene3D" id="3.40.50.150">
    <property type="entry name" value="Vaccinia Virus protein VP39"/>
    <property type="match status" value="1"/>
</dbReference>
<dbReference type="EMBL" id="CP061799">
    <property type="protein sequence ID" value="QTA81044.1"/>
    <property type="molecule type" value="Genomic_DNA"/>
</dbReference>
<dbReference type="PANTHER" id="PTHR43648:SF1">
    <property type="entry name" value="ELECTRON TRANSFER FLAVOPROTEIN BETA SUBUNIT LYSINE METHYLTRANSFERASE"/>
    <property type="match status" value="1"/>
</dbReference>
<dbReference type="InterPro" id="IPR029063">
    <property type="entry name" value="SAM-dependent_MTases_sf"/>
</dbReference>
<evidence type="ECO:0000313" key="3">
    <source>
        <dbReference type="EMBL" id="QTA81044.1"/>
    </source>
</evidence>
<dbReference type="KEGG" id="dli:dnl_33680"/>
<keyword evidence="3" id="KW-0687">Ribonucleoprotein</keyword>
<dbReference type="Proteomes" id="UP000663720">
    <property type="component" value="Chromosome"/>
</dbReference>
<organism evidence="3 4">
    <name type="scientific">Desulfonema limicola</name>
    <dbReference type="NCBI Taxonomy" id="45656"/>
    <lineage>
        <taxon>Bacteria</taxon>
        <taxon>Pseudomonadati</taxon>
        <taxon>Thermodesulfobacteriota</taxon>
        <taxon>Desulfobacteria</taxon>
        <taxon>Desulfobacterales</taxon>
        <taxon>Desulfococcaceae</taxon>
        <taxon>Desulfonema</taxon>
    </lineage>
</organism>
<dbReference type="AlphaFoldDB" id="A0A975GH91"/>
<evidence type="ECO:0000256" key="2">
    <source>
        <dbReference type="ARBA" id="ARBA00022679"/>
    </source>
</evidence>
<dbReference type="CDD" id="cd02440">
    <property type="entry name" value="AdoMet_MTases"/>
    <property type="match status" value="1"/>
</dbReference>
<keyword evidence="2" id="KW-0808">Transferase</keyword>
<keyword evidence="3" id="KW-0689">Ribosomal protein</keyword>
<name>A0A975GH91_9BACT</name>
<dbReference type="InterPro" id="IPR050078">
    <property type="entry name" value="Ribosomal_L11_MeTrfase_PrmA"/>
</dbReference>
<protein>
    <submittedName>
        <fullName evidence="3">SAM-dependent methyltransferase, ribosomal protein L11-like</fullName>
    </submittedName>
</protein>
<evidence type="ECO:0000256" key="1">
    <source>
        <dbReference type="ARBA" id="ARBA00022603"/>
    </source>
</evidence>
<gene>
    <name evidence="3" type="ORF">dnl_33680</name>
</gene>
<dbReference type="Pfam" id="PF06325">
    <property type="entry name" value="PrmA"/>
    <property type="match status" value="1"/>
</dbReference>
<dbReference type="GO" id="GO:0032259">
    <property type="term" value="P:methylation"/>
    <property type="evidence" value="ECO:0007669"/>
    <property type="project" value="UniProtKB-KW"/>
</dbReference>
<reference evidence="3" key="1">
    <citation type="journal article" date="2021" name="Microb. Physiol.">
        <title>Proteogenomic Insights into the Physiology of Marine, Sulfate-Reducing, Filamentous Desulfonema limicola and Desulfonema magnum.</title>
        <authorList>
            <person name="Schnaars V."/>
            <person name="Wohlbrand L."/>
            <person name="Scheve S."/>
            <person name="Hinrichs C."/>
            <person name="Reinhardt R."/>
            <person name="Rabus R."/>
        </authorList>
    </citation>
    <scope>NUCLEOTIDE SEQUENCE</scope>
    <source>
        <strain evidence="3">5ac10</strain>
    </source>
</reference>
<sequence>MISDIDIKNYILEFVKSSCETIPPAKLEKDIAEKFSLKRKQAKSFIKILTDQGLLAYKDIYGRTVIEISFNRAVRVSKHFILIPPGLAFKPEPEDVIIRLMPGASFGVGEHPTTRLSLQAIDRLFSETGFLENCSKIPNLLDIGTGSGILAIAAMKMGIKKGIGTDIDLCAVSEARLNTEINELENHLIIKNTALESLNKKFSLIIANLRFPTLKTMYSQIVFLADTSSALVLSGIKIEELPKLIDIYSKKYFSCQWHKTEKNWAAALFIKNNPAQL</sequence>
<keyword evidence="1 3" id="KW-0489">Methyltransferase</keyword>
<evidence type="ECO:0000313" key="4">
    <source>
        <dbReference type="Proteomes" id="UP000663720"/>
    </source>
</evidence>
<dbReference type="RefSeq" id="WP_207687117.1">
    <property type="nucleotide sequence ID" value="NZ_CP061799.1"/>
</dbReference>
<dbReference type="SUPFAM" id="SSF53335">
    <property type="entry name" value="S-adenosyl-L-methionine-dependent methyltransferases"/>
    <property type="match status" value="1"/>
</dbReference>
<dbReference type="PANTHER" id="PTHR43648">
    <property type="entry name" value="ELECTRON TRANSFER FLAVOPROTEIN BETA SUBUNIT LYSINE METHYLTRANSFERASE"/>
    <property type="match status" value="1"/>
</dbReference>
<dbReference type="GO" id="GO:0005840">
    <property type="term" value="C:ribosome"/>
    <property type="evidence" value="ECO:0007669"/>
    <property type="project" value="UniProtKB-KW"/>
</dbReference>